<comment type="pathway">
    <text evidence="2">Protein modification; protein glycosylation.</text>
</comment>
<evidence type="ECO:0000256" key="8">
    <source>
        <dbReference type="ARBA" id="ARBA00044793"/>
    </source>
</evidence>
<evidence type="ECO:0000256" key="9">
    <source>
        <dbReference type="ARBA" id="ARBA00045912"/>
    </source>
</evidence>
<sequence>MTSPPAPPVSQSQATKKTLLTTSAGGATLLIGLQVGSRALTFVVNQILLRYLSPELLGISTQLEVYSISVLFFARESLRVAIQRQTDDAQHGSKEKKQERLPAGHVDGRTTAGKTQAIVNLAYVSIPLGISFATGLAWLYLLSETAKTARLETTYFHAALTLYGHAAIWELFAEPCFVVVQHKSQYRIRAAAEGTATLLRCLATCGSAIWASRNGHDLGVLPFALGQATYAVSLWLVYIWSVHSYIVKLQNKANTSSDASAYILSYFSRPLLALGTSIFVQSIVKHILTQGDTILITYLASSTDQGIYALANNYGGLLARLILQPVEESSRNYFGKLLSTVDGPLSKDTISKARMSLLSLLKSYVLLSVCVLSAGPTVAPLLLNIVAGPRWASSGAGEVLATYCYYIPLLAINGVTEAFVSSVATESEVNKQSVWMLAFSAGFAGSAFIFLRVLALGAQGLVWANVLNMTFRIVWSTAFIAQFLKRHGSNFELNEIIPRPVTIAVGVGTYAILTRLATSFNGGIFDLLKSGSVAAVFAAIL</sequence>
<keyword evidence="13" id="KW-1185">Reference proteome</keyword>
<accession>A0A8H4RIJ4</accession>
<feature type="transmembrane region" description="Helical" evidence="10">
    <location>
        <begin position="436"/>
        <end position="455"/>
    </location>
</feature>
<keyword evidence="6 10" id="KW-1133">Transmembrane helix</keyword>
<evidence type="ECO:0000256" key="10">
    <source>
        <dbReference type="RuleBase" id="RU365067"/>
    </source>
</evidence>
<keyword evidence="10" id="KW-0813">Transport</keyword>
<evidence type="ECO:0000313" key="13">
    <source>
        <dbReference type="Proteomes" id="UP000566819"/>
    </source>
</evidence>
<feature type="transmembrane region" description="Helical" evidence="10">
    <location>
        <begin position="496"/>
        <end position="513"/>
    </location>
</feature>
<organism evidence="12 13">
    <name type="scientific">Cudoniella acicularis</name>
    <dbReference type="NCBI Taxonomy" id="354080"/>
    <lineage>
        <taxon>Eukaryota</taxon>
        <taxon>Fungi</taxon>
        <taxon>Dikarya</taxon>
        <taxon>Ascomycota</taxon>
        <taxon>Pezizomycotina</taxon>
        <taxon>Leotiomycetes</taxon>
        <taxon>Helotiales</taxon>
        <taxon>Tricladiaceae</taxon>
        <taxon>Cudoniella</taxon>
    </lineage>
</organism>
<evidence type="ECO:0000313" key="12">
    <source>
        <dbReference type="EMBL" id="KAF4629361.1"/>
    </source>
</evidence>
<evidence type="ECO:0000256" key="7">
    <source>
        <dbReference type="ARBA" id="ARBA00023136"/>
    </source>
</evidence>
<comment type="caution">
    <text evidence="12">The sequence shown here is derived from an EMBL/GenBank/DDBJ whole genome shotgun (WGS) entry which is preliminary data.</text>
</comment>
<dbReference type="PANTHER" id="PTHR13117">
    <property type="entry name" value="ENDOPLASMIC RETICULUM MULTISPAN TRANSMEMBRANE PROTEIN-RELATED"/>
    <property type="match status" value="1"/>
</dbReference>
<comment type="caution">
    <text evidence="10">Lacks conserved residue(s) required for the propagation of feature annotation.</text>
</comment>
<feature type="transmembrane region" description="Helical" evidence="10">
    <location>
        <begin position="405"/>
        <end position="424"/>
    </location>
</feature>
<feature type="transmembrane region" description="Helical" evidence="10">
    <location>
        <begin position="118"/>
        <end position="142"/>
    </location>
</feature>
<dbReference type="GO" id="GO:0034203">
    <property type="term" value="P:glycolipid translocation"/>
    <property type="evidence" value="ECO:0007669"/>
    <property type="project" value="TreeGrafter"/>
</dbReference>
<dbReference type="GO" id="GO:0006488">
    <property type="term" value="P:dolichol-linked oligosaccharide biosynthetic process"/>
    <property type="evidence" value="ECO:0007669"/>
    <property type="project" value="InterPro"/>
</dbReference>
<name>A0A8H4RIJ4_9HELO</name>
<comment type="similarity">
    <text evidence="3 10">Belongs to the RFT1 family.</text>
</comment>
<keyword evidence="7 10" id="KW-0472">Membrane</keyword>
<evidence type="ECO:0000256" key="11">
    <source>
        <dbReference type="SAM" id="MobiDB-lite"/>
    </source>
</evidence>
<comment type="function">
    <text evidence="9 10">Intramembrane glycolipid transporter that operates in the biosynthetic pathway of dolichol-linked oligosaccharides, the glycan precursors employed in protein asparagine (N)-glycosylation. The sequential addition of sugars to dolichol pyrophosphate produces dolichol-linked oligosaccharides containing fourteen sugars, including two GlcNAcs, nine mannoses and three glucoses. Once assembled, the oligosaccharide is transferred from the lipid to nascent proteins by oligosaccharyltransferases. The assembly of dolichol-linked oligosaccharides begins on the cytosolic side of the endoplasmic reticulum membrane and finishes in its lumen. RFT1 could mediate the translocation of the cytosolically oriented intermediate DolPP-GlcNAc2Man5, produced by ALG11, into the ER lumen where dolichol-linked oligosaccharides assembly continues. However, the intramembrane lipid transporter activity could not be confirmed in vitro.</text>
</comment>
<protein>
    <recommendedName>
        <fullName evidence="8 10">Man(5)GlcNAc(2)-PP-dolichol translocation protein RFT1</fullName>
    </recommendedName>
</protein>
<dbReference type="PANTHER" id="PTHR13117:SF5">
    <property type="entry name" value="PROTEIN RFT1 HOMOLOG"/>
    <property type="match status" value="1"/>
</dbReference>
<dbReference type="EMBL" id="JAAMPI010000687">
    <property type="protein sequence ID" value="KAF4629361.1"/>
    <property type="molecule type" value="Genomic_DNA"/>
</dbReference>
<evidence type="ECO:0000256" key="6">
    <source>
        <dbReference type="ARBA" id="ARBA00022989"/>
    </source>
</evidence>
<feature type="transmembrane region" description="Helical" evidence="10">
    <location>
        <begin position="461"/>
        <end position="484"/>
    </location>
</feature>
<evidence type="ECO:0000256" key="4">
    <source>
        <dbReference type="ARBA" id="ARBA00022692"/>
    </source>
</evidence>
<comment type="subcellular location">
    <subcellularLocation>
        <location evidence="1 10">Endoplasmic reticulum membrane</location>
        <topology evidence="1 10">Multi-pass membrane protein</topology>
    </subcellularLocation>
</comment>
<evidence type="ECO:0000256" key="2">
    <source>
        <dbReference type="ARBA" id="ARBA00004922"/>
    </source>
</evidence>
<gene>
    <name evidence="12" type="ORF">G7Y89_g8788</name>
</gene>
<dbReference type="GO" id="GO:0005789">
    <property type="term" value="C:endoplasmic reticulum membrane"/>
    <property type="evidence" value="ECO:0007669"/>
    <property type="project" value="UniProtKB-SubCell"/>
</dbReference>
<keyword evidence="4 10" id="KW-0812">Transmembrane</keyword>
<feature type="transmembrane region" description="Helical" evidence="10">
    <location>
        <begin position="220"/>
        <end position="241"/>
    </location>
</feature>
<dbReference type="Proteomes" id="UP000566819">
    <property type="component" value="Unassembled WGS sequence"/>
</dbReference>
<dbReference type="InterPro" id="IPR007594">
    <property type="entry name" value="RFT1"/>
</dbReference>
<feature type="region of interest" description="Disordered" evidence="11">
    <location>
        <begin position="86"/>
        <end position="108"/>
    </location>
</feature>
<dbReference type="Pfam" id="PF04506">
    <property type="entry name" value="Rft-1"/>
    <property type="match status" value="1"/>
</dbReference>
<evidence type="ECO:0000256" key="5">
    <source>
        <dbReference type="ARBA" id="ARBA00022824"/>
    </source>
</evidence>
<keyword evidence="5 10" id="KW-0256">Endoplasmic reticulum</keyword>
<dbReference type="OrthoDB" id="9979195at2759"/>
<reference evidence="12 13" key="1">
    <citation type="submission" date="2020-03" db="EMBL/GenBank/DDBJ databases">
        <title>Draft Genome Sequence of Cudoniella acicularis.</title>
        <authorList>
            <person name="Buettner E."/>
            <person name="Kellner H."/>
        </authorList>
    </citation>
    <scope>NUCLEOTIDE SEQUENCE [LARGE SCALE GENOMIC DNA]</scope>
    <source>
        <strain evidence="12 13">DSM 108380</strain>
    </source>
</reference>
<proteinExistence type="inferred from homology"/>
<evidence type="ECO:0000256" key="1">
    <source>
        <dbReference type="ARBA" id="ARBA00004477"/>
    </source>
</evidence>
<evidence type="ECO:0000256" key="3">
    <source>
        <dbReference type="ARBA" id="ARBA00010288"/>
    </source>
</evidence>
<feature type="transmembrane region" description="Helical" evidence="10">
    <location>
        <begin position="364"/>
        <end position="385"/>
    </location>
</feature>
<dbReference type="AlphaFoldDB" id="A0A8H4RIJ4"/>